<keyword evidence="4" id="KW-1185">Reference proteome</keyword>
<proteinExistence type="predicted"/>
<keyword evidence="1" id="KW-0812">Transmembrane</keyword>
<gene>
    <name evidence="3" type="ORF">B9Z19DRAFT_1090182</name>
</gene>
<dbReference type="Proteomes" id="UP000244722">
    <property type="component" value="Unassembled WGS sequence"/>
</dbReference>
<sequence>MCILFVLACVAFPCPTRPPMASINLVSANPDVWPKISPPSLLFSTISSKHQCNSLRWLRFRCLFFWFSIPACSFVFRLLST</sequence>
<evidence type="ECO:0000313" key="4">
    <source>
        <dbReference type="Proteomes" id="UP000244722"/>
    </source>
</evidence>
<name>A0A2T6ZJ56_TUBBO</name>
<reference evidence="3 4" key="1">
    <citation type="submission" date="2017-04" db="EMBL/GenBank/DDBJ databases">
        <title>Draft genome sequence of Tuber borchii Vittad., a whitish edible truffle.</title>
        <authorList>
            <consortium name="DOE Joint Genome Institute"/>
            <person name="Murat C."/>
            <person name="Kuo A."/>
            <person name="Barry K.W."/>
            <person name="Clum A."/>
            <person name="Dockter R.B."/>
            <person name="Fauchery L."/>
            <person name="Iotti M."/>
            <person name="Kohler A."/>
            <person name="Labutti K."/>
            <person name="Lindquist E.A."/>
            <person name="Lipzen A."/>
            <person name="Ohm R.A."/>
            <person name="Wang M."/>
            <person name="Grigoriev I.V."/>
            <person name="Zambonelli A."/>
            <person name="Martin F.M."/>
        </authorList>
    </citation>
    <scope>NUCLEOTIDE SEQUENCE [LARGE SCALE GENOMIC DNA]</scope>
    <source>
        <strain evidence="3 4">Tbo3840</strain>
    </source>
</reference>
<feature type="non-terminal residue" evidence="3">
    <location>
        <position position="81"/>
    </location>
</feature>
<keyword evidence="1" id="KW-0472">Membrane</keyword>
<dbReference type="AlphaFoldDB" id="A0A2T6ZJ56"/>
<keyword evidence="1" id="KW-1133">Transmembrane helix</keyword>
<feature type="chain" id="PRO_5015545770" description="Secreted protein" evidence="2">
    <location>
        <begin position="17"/>
        <end position="81"/>
    </location>
</feature>
<evidence type="ECO:0000256" key="1">
    <source>
        <dbReference type="SAM" id="Phobius"/>
    </source>
</evidence>
<feature type="transmembrane region" description="Helical" evidence="1">
    <location>
        <begin position="63"/>
        <end position="80"/>
    </location>
</feature>
<protein>
    <recommendedName>
        <fullName evidence="5">Secreted protein</fullName>
    </recommendedName>
</protein>
<feature type="signal peptide" evidence="2">
    <location>
        <begin position="1"/>
        <end position="16"/>
    </location>
</feature>
<comment type="caution">
    <text evidence="3">The sequence shown here is derived from an EMBL/GenBank/DDBJ whole genome shotgun (WGS) entry which is preliminary data.</text>
</comment>
<keyword evidence="2" id="KW-0732">Signal</keyword>
<evidence type="ECO:0000313" key="3">
    <source>
        <dbReference type="EMBL" id="PUU75520.1"/>
    </source>
</evidence>
<evidence type="ECO:0008006" key="5">
    <source>
        <dbReference type="Google" id="ProtNLM"/>
    </source>
</evidence>
<organism evidence="3 4">
    <name type="scientific">Tuber borchii</name>
    <name type="common">White truffle</name>
    <dbReference type="NCBI Taxonomy" id="42251"/>
    <lineage>
        <taxon>Eukaryota</taxon>
        <taxon>Fungi</taxon>
        <taxon>Dikarya</taxon>
        <taxon>Ascomycota</taxon>
        <taxon>Pezizomycotina</taxon>
        <taxon>Pezizomycetes</taxon>
        <taxon>Pezizales</taxon>
        <taxon>Tuberaceae</taxon>
        <taxon>Tuber</taxon>
    </lineage>
</organism>
<accession>A0A2T6ZJ56</accession>
<evidence type="ECO:0000256" key="2">
    <source>
        <dbReference type="SAM" id="SignalP"/>
    </source>
</evidence>
<dbReference type="EMBL" id="NESQ01000227">
    <property type="protein sequence ID" value="PUU75520.1"/>
    <property type="molecule type" value="Genomic_DNA"/>
</dbReference>